<name>A0A2N5E8N1_9GAMM</name>
<evidence type="ECO:0000313" key="2">
    <source>
        <dbReference type="Proteomes" id="UP000234503"/>
    </source>
</evidence>
<comment type="caution">
    <text evidence="1">The sequence shown here is derived from an EMBL/GenBank/DDBJ whole genome shotgun (WGS) entry which is preliminary data.</text>
</comment>
<sequence length="79" mass="8753">MGGPAVKCDVYHMKILRLTIHQINGFVMNITKILKPCFIRQGSAAGRRVAQQMQEISALSAFFLTGERCDPARNFTIAA</sequence>
<gene>
    <name evidence="1" type="ORF">CYR32_04485</name>
</gene>
<proteinExistence type="predicted"/>
<protein>
    <submittedName>
        <fullName evidence="1">Uncharacterized protein</fullName>
    </submittedName>
</protein>
<evidence type="ECO:0000313" key="1">
    <source>
        <dbReference type="EMBL" id="PLR38265.1"/>
    </source>
</evidence>
<accession>A0A2N5E8N1</accession>
<dbReference type="EMBL" id="PJZH01000003">
    <property type="protein sequence ID" value="PLR38265.1"/>
    <property type="molecule type" value="Genomic_DNA"/>
</dbReference>
<dbReference type="Proteomes" id="UP000234503">
    <property type="component" value="Unassembled WGS sequence"/>
</dbReference>
<keyword evidence="2" id="KW-1185">Reference proteome</keyword>
<organism evidence="1 2">
    <name type="scientific">Chimaeribacter coloradensis</name>
    <dbReference type="NCBI Taxonomy" id="2060068"/>
    <lineage>
        <taxon>Bacteria</taxon>
        <taxon>Pseudomonadati</taxon>
        <taxon>Pseudomonadota</taxon>
        <taxon>Gammaproteobacteria</taxon>
        <taxon>Enterobacterales</taxon>
        <taxon>Yersiniaceae</taxon>
        <taxon>Chimaeribacter</taxon>
    </lineage>
</organism>
<dbReference type="AlphaFoldDB" id="A0A2N5E8N1"/>
<reference evidence="1 2" key="1">
    <citation type="submission" date="2017-12" db="EMBL/GenBank/DDBJ databases">
        <title>Characterization of six clinical isolates of Enterochimera gen. nov., a novel genus of the Yersiniaciae family and the three species Enterochimera arupensis sp. nov., Enterochimera coloradensis sp. nov, and Enterochimera californica sp. nov.</title>
        <authorList>
            <person name="Rossi A."/>
            <person name="Fisher M."/>
        </authorList>
    </citation>
    <scope>NUCLEOTIDE SEQUENCE [LARGE SCALE GENOMIC DNA]</scope>
    <source>
        <strain evidence="2">2016-Iso4</strain>
    </source>
</reference>